<dbReference type="InterPro" id="IPR013655">
    <property type="entry name" value="PAS_fold_3"/>
</dbReference>
<sequence>MAGNTGYRYQLGLCLWGIVSCLFSQYCLAVYQAQLVDEVSVQLPQTTSTELQPNIRQRLSQVNHWRVGTLADTSAPYVILNDRNELRGIEANYLALLRKQLGIEFSITVYSSAEALLKAADTKKVDLVFASEPDKYFHRRFTFLPALIQAPMGLFTSRQTSSVSIDNLQDNTIAILGKPTWLPLVKSQLPETTTIRTFKSFNTALKAVAKREVVGLLGDSAMANYWLNQVNVHNWQWQPVKGLASLKWFIGSPPDDLQWQAALQEFLKQLRDDERKLLNGPWLKEEAAIGRGALALTQEEQAWLKSHPVIRLGVDPNWPPFDALDAEGNHIGIASEYAKIIGQRLGISVHVVKHQTWRQQMRAIQYGEIDLLAAISKTPSRAQNMLFSRPYAKIPMAIVTAVDAGFVEGLQDLAGKKVVAVSDYASYEMLRFDYPFVSVIETDSVKNALNMVAKGEAEATIGNLVVMSQMIQQQFLGKLKIAAPVQDHPQDIRLAVRMDWPHLVQLVNKVLASMTPQEHRAIQQKWLAVRYEHAANWRQVLTYLIPITVVIVVAWALILWWNKRLSAEIEKRRKLELQLSAQLDFQKVLLDTIPNPIFFKDREGKYLGCNRAYEEAFGIHRDELIGKTVLEVHQDPIKADEYDTDDRSLLDVGGITHCETQAHYIDGMVHDVLFWKSTFGGQTGQPSGLLGVIVDITERKAAERALEQSEERYRNLLSNLTGAVFRYQVNQDSTMLFISDAIESLSGYPASDFIHNKVRKFASIVHPDDVEQLRKQVLQQVMQQSTYSIEYRMVDKTGQLHWVFERGKAIYDHNKAPLFIDGVIVDITERKVQEEVLARAKEEAEAATQAKSDFLAVMSHEIRTPMNGVMGMLELLCYTSLQADQQRLVDTMRDSATALMQILNDILDFSKIEAGKLKLDFHPVDFTTLLESVAGTFAAQAIEKQVELRLYIDPYLAKEVTADSVRIRQILFNMLSNAIKFTDMGYVKVSLEVQRATAQTQWLTLTVEDTGIGINKTKQAKLFEPFSQAEATTTRRYGGTGLGLVICRRLAAMMGGEIVLASTVGKGTTISYQQSFDICTPSEPSVVLNKQAVLVLVQDSFLTSSINKYLGAWGVEQIRPDKLPQAASEIPSLLQANKVNALVAQQYVIQHYWQLDDAHSLNWLASLEIPVVLLSPNYDQQIEEIEKVGVKLGTQPLFPCLFYRALKIALGVEDYLADRLTSLPKVEVPKLNFTGQILVAEDHPTNQQVIRQQLKLLGVDACIVENGVEALKAWRTGDFVLVISDCHMPEMDGYTLTQTIREEEQRLGYGRIPIVALTASALADDAQKCRDAGMDDFITKPVTIPDLGKILKYWLGKAIINQRHKEDVVQPESDAADAPIQLSQLLSLFGDQTMVNKMLGDFIDQTQQDINKLSDAVEAHEAVAVAETAHRVKGAAKIIEADALAESSRSLEMAAKGGDWSGVGHYISQVKREYEHLQQYIKQFLTRNE</sequence>
<dbReference type="Gene3D" id="1.20.120.160">
    <property type="entry name" value="HPT domain"/>
    <property type="match status" value="1"/>
</dbReference>
<dbReference type="SUPFAM" id="SSF47226">
    <property type="entry name" value="Histidine-containing phosphotransfer domain, HPT domain"/>
    <property type="match status" value="1"/>
</dbReference>
<keyword evidence="6" id="KW-0418">Kinase</keyword>
<feature type="domain" description="Response regulatory" evidence="15">
    <location>
        <begin position="1236"/>
        <end position="1355"/>
    </location>
</feature>
<dbReference type="SMART" id="SM00086">
    <property type="entry name" value="PAC"/>
    <property type="match status" value="2"/>
</dbReference>
<dbReference type="Gene3D" id="3.30.450.20">
    <property type="entry name" value="PAS domain"/>
    <property type="match status" value="2"/>
</dbReference>
<dbReference type="InterPro" id="IPR004358">
    <property type="entry name" value="Sig_transdc_His_kin-like_C"/>
</dbReference>
<dbReference type="Gene3D" id="3.40.190.10">
    <property type="entry name" value="Periplasmic binding protein-like II"/>
    <property type="match status" value="4"/>
</dbReference>
<feature type="domain" description="PAC" evidence="17">
    <location>
        <begin position="656"/>
        <end position="708"/>
    </location>
</feature>
<comment type="subunit">
    <text evidence="9">At low DSF concentrations, interacts with RpfF.</text>
</comment>
<evidence type="ECO:0000259" key="18">
    <source>
        <dbReference type="PROSITE" id="PS50894"/>
    </source>
</evidence>
<dbReference type="InterPro" id="IPR036097">
    <property type="entry name" value="HisK_dim/P_sf"/>
</dbReference>
<dbReference type="CDD" id="cd01007">
    <property type="entry name" value="PBP2_BvgS_HisK_like"/>
    <property type="match status" value="1"/>
</dbReference>
<evidence type="ECO:0000259" key="17">
    <source>
        <dbReference type="PROSITE" id="PS50113"/>
    </source>
</evidence>
<evidence type="ECO:0000256" key="7">
    <source>
        <dbReference type="ARBA" id="ARBA00022840"/>
    </source>
</evidence>
<dbReference type="EC" id="2.7.13.3" evidence="2"/>
<dbReference type="PROSITE" id="PS50894">
    <property type="entry name" value="HPT"/>
    <property type="match status" value="1"/>
</dbReference>
<evidence type="ECO:0000256" key="2">
    <source>
        <dbReference type="ARBA" id="ARBA00012438"/>
    </source>
</evidence>
<dbReference type="InterPro" id="IPR011006">
    <property type="entry name" value="CheY-like_superfamily"/>
</dbReference>
<feature type="modified residue" description="4-aspartylphosphate" evidence="12">
    <location>
        <position position="1285"/>
    </location>
</feature>
<dbReference type="Pfam" id="PF08448">
    <property type="entry name" value="PAS_4"/>
    <property type="match status" value="1"/>
</dbReference>
<evidence type="ECO:0000256" key="6">
    <source>
        <dbReference type="ARBA" id="ARBA00022777"/>
    </source>
</evidence>
<dbReference type="FunFam" id="3.30.565.10:FF:000010">
    <property type="entry name" value="Sensor histidine kinase RcsC"/>
    <property type="match status" value="1"/>
</dbReference>
<dbReference type="CDD" id="cd16922">
    <property type="entry name" value="HATPase_EvgS-ArcB-TorS-like"/>
    <property type="match status" value="1"/>
</dbReference>
<evidence type="ECO:0000256" key="12">
    <source>
        <dbReference type="PROSITE-ProRule" id="PRU00169"/>
    </source>
</evidence>
<dbReference type="PROSITE" id="PS50109">
    <property type="entry name" value="HIS_KIN"/>
    <property type="match status" value="1"/>
</dbReference>
<dbReference type="InterPro" id="IPR036890">
    <property type="entry name" value="HATPase_C_sf"/>
</dbReference>
<dbReference type="InterPro" id="IPR013656">
    <property type="entry name" value="PAS_4"/>
</dbReference>
<name>A0A853I5E8_9GAMM</name>
<dbReference type="SMART" id="SM00448">
    <property type="entry name" value="REC"/>
    <property type="match status" value="1"/>
</dbReference>
<dbReference type="SUPFAM" id="SSF55874">
    <property type="entry name" value="ATPase domain of HSP90 chaperone/DNA topoisomerase II/histidine kinase"/>
    <property type="match status" value="1"/>
</dbReference>
<dbReference type="PRINTS" id="PR00344">
    <property type="entry name" value="BCTRLSENSOR"/>
</dbReference>
<dbReference type="Pfam" id="PF00512">
    <property type="entry name" value="HisKA"/>
    <property type="match status" value="1"/>
</dbReference>
<keyword evidence="20" id="KW-1185">Reference proteome</keyword>
<feature type="domain" description="PAS" evidence="16">
    <location>
        <begin position="709"/>
        <end position="785"/>
    </location>
</feature>
<keyword evidence="13" id="KW-1133">Transmembrane helix</keyword>
<evidence type="ECO:0000256" key="13">
    <source>
        <dbReference type="SAM" id="Phobius"/>
    </source>
</evidence>
<dbReference type="Pfam" id="PF02518">
    <property type="entry name" value="HATPase_c"/>
    <property type="match status" value="1"/>
</dbReference>
<evidence type="ECO:0000256" key="5">
    <source>
        <dbReference type="ARBA" id="ARBA00022741"/>
    </source>
</evidence>
<feature type="domain" description="HPt" evidence="18">
    <location>
        <begin position="1391"/>
        <end position="1484"/>
    </location>
</feature>
<feature type="domain" description="Histidine kinase" evidence="14">
    <location>
        <begin position="857"/>
        <end position="1078"/>
    </location>
</feature>
<evidence type="ECO:0000256" key="1">
    <source>
        <dbReference type="ARBA" id="ARBA00000085"/>
    </source>
</evidence>
<dbReference type="SMART" id="SM00062">
    <property type="entry name" value="PBPb"/>
    <property type="match status" value="2"/>
</dbReference>
<dbReference type="CDD" id="cd00130">
    <property type="entry name" value="PAS"/>
    <property type="match status" value="2"/>
</dbReference>
<dbReference type="Pfam" id="PF08447">
    <property type="entry name" value="PAS_3"/>
    <property type="match status" value="1"/>
</dbReference>
<reference evidence="19 20" key="1">
    <citation type="submission" date="2020-07" db="EMBL/GenBank/DDBJ databases">
        <title>Endozoicomonas sp. nov., isolated from sediment.</title>
        <authorList>
            <person name="Gu T."/>
        </authorList>
    </citation>
    <scope>NUCLEOTIDE SEQUENCE [LARGE SCALE GENOMIC DNA]</scope>
    <source>
        <strain evidence="19 20">SM1973</strain>
    </source>
</reference>
<keyword evidence="4" id="KW-0808">Transferase</keyword>
<proteinExistence type="predicted"/>
<evidence type="ECO:0000256" key="8">
    <source>
        <dbReference type="ARBA" id="ARBA00023012"/>
    </source>
</evidence>
<dbReference type="SUPFAM" id="SSF55785">
    <property type="entry name" value="PYP-like sensor domain (PAS domain)"/>
    <property type="match status" value="2"/>
</dbReference>
<feature type="domain" description="PAC" evidence="17">
    <location>
        <begin position="787"/>
        <end position="839"/>
    </location>
</feature>
<comment type="caution">
    <text evidence="19">The sequence shown here is derived from an EMBL/GenBank/DDBJ whole genome shotgun (WGS) entry which is preliminary data.</text>
</comment>
<dbReference type="CDD" id="cd00082">
    <property type="entry name" value="HisKA"/>
    <property type="match status" value="1"/>
</dbReference>
<evidence type="ECO:0000256" key="11">
    <source>
        <dbReference type="PROSITE-ProRule" id="PRU00110"/>
    </source>
</evidence>
<dbReference type="Pfam" id="PF00497">
    <property type="entry name" value="SBP_bac_3"/>
    <property type="match status" value="2"/>
</dbReference>
<dbReference type="PROSITE" id="PS50110">
    <property type="entry name" value="RESPONSE_REGULATORY"/>
    <property type="match status" value="1"/>
</dbReference>
<dbReference type="Pfam" id="PF00072">
    <property type="entry name" value="Response_reg"/>
    <property type="match status" value="1"/>
</dbReference>
<evidence type="ECO:0000256" key="10">
    <source>
        <dbReference type="ARBA" id="ARBA00068150"/>
    </source>
</evidence>
<dbReference type="SMART" id="SM00388">
    <property type="entry name" value="HisKA"/>
    <property type="match status" value="1"/>
</dbReference>
<dbReference type="InterPro" id="IPR008207">
    <property type="entry name" value="Sig_transdc_His_kin_Hpt_dom"/>
</dbReference>
<dbReference type="InterPro" id="IPR003661">
    <property type="entry name" value="HisK_dim/P_dom"/>
</dbReference>
<dbReference type="Pfam" id="PF01627">
    <property type="entry name" value="Hpt"/>
    <property type="match status" value="1"/>
</dbReference>
<dbReference type="Gene3D" id="3.30.565.10">
    <property type="entry name" value="Histidine kinase-like ATPase, C-terminal domain"/>
    <property type="match status" value="1"/>
</dbReference>
<organism evidence="19 20">
    <name type="scientific">Spartinivicinus marinus</name>
    <dbReference type="NCBI Taxonomy" id="2994442"/>
    <lineage>
        <taxon>Bacteria</taxon>
        <taxon>Pseudomonadati</taxon>
        <taxon>Pseudomonadota</taxon>
        <taxon>Gammaproteobacteria</taxon>
        <taxon>Oceanospirillales</taxon>
        <taxon>Zooshikellaceae</taxon>
        <taxon>Spartinivicinus</taxon>
    </lineage>
</organism>
<evidence type="ECO:0000259" key="14">
    <source>
        <dbReference type="PROSITE" id="PS50109"/>
    </source>
</evidence>
<dbReference type="CDD" id="cd17546">
    <property type="entry name" value="REC_hyHK_CKI1_RcsC-like"/>
    <property type="match status" value="1"/>
</dbReference>
<gene>
    <name evidence="19" type="ORF">H0A36_02235</name>
</gene>
<evidence type="ECO:0000256" key="9">
    <source>
        <dbReference type="ARBA" id="ARBA00064003"/>
    </source>
</evidence>
<dbReference type="InterPro" id="IPR003594">
    <property type="entry name" value="HATPase_dom"/>
</dbReference>
<dbReference type="SMART" id="SM00387">
    <property type="entry name" value="HATPase_c"/>
    <property type="match status" value="1"/>
</dbReference>
<comment type="catalytic activity">
    <reaction evidence="1">
        <text>ATP + protein L-histidine = ADP + protein N-phospho-L-histidine.</text>
        <dbReference type="EC" id="2.7.13.3"/>
    </reaction>
</comment>
<keyword evidence="7" id="KW-0067">ATP-binding</keyword>
<dbReference type="Proteomes" id="UP000569732">
    <property type="component" value="Unassembled WGS sequence"/>
</dbReference>
<dbReference type="InterPro" id="IPR001638">
    <property type="entry name" value="Solute-binding_3/MltF_N"/>
</dbReference>
<dbReference type="GO" id="GO:0005886">
    <property type="term" value="C:plasma membrane"/>
    <property type="evidence" value="ECO:0007669"/>
    <property type="project" value="UniProtKB-SubCell"/>
</dbReference>
<evidence type="ECO:0000313" key="20">
    <source>
        <dbReference type="Proteomes" id="UP000569732"/>
    </source>
</evidence>
<dbReference type="InterPro" id="IPR000700">
    <property type="entry name" value="PAS-assoc_C"/>
</dbReference>
<dbReference type="Gene3D" id="3.40.50.2300">
    <property type="match status" value="1"/>
</dbReference>
<dbReference type="InterPro" id="IPR005467">
    <property type="entry name" value="His_kinase_dom"/>
</dbReference>
<dbReference type="InterPro" id="IPR001610">
    <property type="entry name" value="PAC"/>
</dbReference>
<dbReference type="InterPro" id="IPR001789">
    <property type="entry name" value="Sig_transdc_resp-reg_receiver"/>
</dbReference>
<dbReference type="EMBL" id="JACCKB010000002">
    <property type="protein sequence ID" value="NYZ64807.1"/>
    <property type="molecule type" value="Genomic_DNA"/>
</dbReference>
<dbReference type="GO" id="GO:0000155">
    <property type="term" value="F:phosphorelay sensor kinase activity"/>
    <property type="evidence" value="ECO:0007669"/>
    <property type="project" value="InterPro"/>
</dbReference>
<dbReference type="InterPro" id="IPR036641">
    <property type="entry name" value="HPT_dom_sf"/>
</dbReference>
<dbReference type="InterPro" id="IPR000014">
    <property type="entry name" value="PAS"/>
</dbReference>
<keyword evidence="3 12" id="KW-0597">Phosphoprotein</keyword>
<dbReference type="GO" id="GO:0005524">
    <property type="term" value="F:ATP binding"/>
    <property type="evidence" value="ECO:0007669"/>
    <property type="project" value="UniProtKB-KW"/>
</dbReference>
<keyword evidence="5" id="KW-0547">Nucleotide-binding</keyword>
<feature type="modified residue" description="Phosphohistidine" evidence="11">
    <location>
        <position position="1430"/>
    </location>
</feature>
<dbReference type="PANTHER" id="PTHR45339">
    <property type="entry name" value="HYBRID SIGNAL TRANSDUCTION HISTIDINE KINASE J"/>
    <property type="match status" value="1"/>
</dbReference>
<dbReference type="SMART" id="SM00091">
    <property type="entry name" value="PAS"/>
    <property type="match status" value="2"/>
</dbReference>
<dbReference type="SUPFAM" id="SSF53850">
    <property type="entry name" value="Periplasmic binding protein-like II"/>
    <property type="match status" value="2"/>
</dbReference>
<dbReference type="SUPFAM" id="SSF52172">
    <property type="entry name" value="CheY-like"/>
    <property type="match status" value="1"/>
</dbReference>
<dbReference type="InterPro" id="IPR035965">
    <property type="entry name" value="PAS-like_dom_sf"/>
</dbReference>
<dbReference type="CDD" id="cd00088">
    <property type="entry name" value="HPT"/>
    <property type="match status" value="1"/>
</dbReference>
<protein>
    <recommendedName>
        <fullName evidence="10">Sensory/regulatory protein RpfC</fullName>
        <ecNumber evidence="2">2.7.13.3</ecNumber>
    </recommendedName>
</protein>
<feature type="transmembrane region" description="Helical" evidence="13">
    <location>
        <begin position="540"/>
        <end position="562"/>
    </location>
</feature>
<evidence type="ECO:0000259" key="16">
    <source>
        <dbReference type="PROSITE" id="PS50112"/>
    </source>
</evidence>
<keyword evidence="8" id="KW-0902">Two-component regulatory system</keyword>
<keyword evidence="13" id="KW-0472">Membrane</keyword>
<keyword evidence="13" id="KW-0812">Transmembrane</keyword>
<dbReference type="PROSITE" id="PS50113">
    <property type="entry name" value="PAC"/>
    <property type="match status" value="2"/>
</dbReference>
<evidence type="ECO:0000256" key="4">
    <source>
        <dbReference type="ARBA" id="ARBA00022679"/>
    </source>
</evidence>
<dbReference type="SUPFAM" id="SSF47384">
    <property type="entry name" value="Homodimeric domain of signal transducing histidine kinase"/>
    <property type="match status" value="1"/>
</dbReference>
<evidence type="ECO:0000256" key="3">
    <source>
        <dbReference type="ARBA" id="ARBA00022553"/>
    </source>
</evidence>
<dbReference type="PROSITE" id="PS50112">
    <property type="entry name" value="PAS"/>
    <property type="match status" value="2"/>
</dbReference>
<dbReference type="PANTHER" id="PTHR45339:SF5">
    <property type="entry name" value="HISTIDINE KINASE"/>
    <property type="match status" value="1"/>
</dbReference>
<evidence type="ECO:0000259" key="15">
    <source>
        <dbReference type="PROSITE" id="PS50110"/>
    </source>
</evidence>
<evidence type="ECO:0000313" key="19">
    <source>
        <dbReference type="EMBL" id="NYZ64807.1"/>
    </source>
</evidence>
<dbReference type="Gene3D" id="1.10.287.130">
    <property type="match status" value="1"/>
</dbReference>
<accession>A0A853I5E8</accession>
<feature type="domain" description="PAS" evidence="16">
    <location>
        <begin position="589"/>
        <end position="630"/>
    </location>
</feature>
<dbReference type="FunFam" id="1.10.287.130:FF:000002">
    <property type="entry name" value="Two-component osmosensing histidine kinase"/>
    <property type="match status" value="1"/>
</dbReference>
<dbReference type="NCBIfam" id="TIGR00229">
    <property type="entry name" value="sensory_box"/>
    <property type="match status" value="2"/>
</dbReference>
<dbReference type="RefSeq" id="WP_180566836.1">
    <property type="nucleotide sequence ID" value="NZ_JACCKB010000002.1"/>
</dbReference>